<sequence length="486" mass="53835">MRSFSSTVLATLGLVIGSYSYAQAQTAVGSETVWTLQQSVDHAVKNNLQIRQAGLAVEQTAVDVKQARMQQLPNITGSASHGFNNGFFLDPARNELQNTQSWTGGANINGSVNLFSGLQNTNTIKRNKLDLQASQLDQQKAQNDVVLNVVLAFMQVLFNQELLKTNEERVKLTQSQLERTQKLFKAGSVPESNVLDLNAQVASDELNIITAQNNIELAELRLIQLLNLQNATPANFAIAIPAIPDPDQSVINFSPQEVYQTAEQVMPDIKRANIRLESAMRSVEIARGGYLPSLSLVGSISTRYSSRSSLIDLSSVRMESQTIGFVGGNTNQPVTAFFPAYNQADYPYIDQFKDNVGQYIGLNLSVPILNGFRVRNNVQLSRIGVQNAQLNSDIAKNDLQQTIMQAYTDAVGAQRRFVSAKRQLEAFEQAYKNAEIRLNNGLINNVDFNVARNNLVKAQSDIIQAKYDYTFKLKILEFYQGKTITL</sequence>
<keyword evidence="4" id="KW-1134">Transmembrane beta strand</keyword>
<evidence type="ECO:0000256" key="8">
    <source>
        <dbReference type="SAM" id="SignalP"/>
    </source>
</evidence>
<evidence type="ECO:0000256" key="4">
    <source>
        <dbReference type="ARBA" id="ARBA00022452"/>
    </source>
</evidence>
<feature type="signal peptide" evidence="8">
    <location>
        <begin position="1"/>
        <end position="24"/>
    </location>
</feature>
<dbReference type="PANTHER" id="PTHR30026">
    <property type="entry name" value="OUTER MEMBRANE PROTEIN TOLC"/>
    <property type="match status" value="1"/>
</dbReference>
<reference evidence="10" key="1">
    <citation type="journal article" date="2019" name="Int. J. Syst. Evol. Microbiol.">
        <title>The Global Catalogue of Microorganisms (GCM) 10K type strain sequencing project: providing services to taxonomists for standard genome sequencing and annotation.</title>
        <authorList>
            <consortium name="The Broad Institute Genomics Platform"/>
            <consortium name="The Broad Institute Genome Sequencing Center for Infectious Disease"/>
            <person name="Wu L."/>
            <person name="Ma J."/>
        </authorList>
    </citation>
    <scope>NUCLEOTIDE SEQUENCE [LARGE SCALE GENOMIC DNA]</scope>
    <source>
        <strain evidence="10">JCM 17917</strain>
    </source>
</reference>
<protein>
    <submittedName>
        <fullName evidence="9">TolC family protein</fullName>
    </submittedName>
</protein>
<proteinExistence type="inferred from homology"/>
<evidence type="ECO:0000256" key="2">
    <source>
        <dbReference type="ARBA" id="ARBA00007613"/>
    </source>
</evidence>
<evidence type="ECO:0000313" key="9">
    <source>
        <dbReference type="EMBL" id="GAA4297974.1"/>
    </source>
</evidence>
<comment type="subcellular location">
    <subcellularLocation>
        <location evidence="1">Cell outer membrane</location>
    </subcellularLocation>
</comment>
<comment type="caution">
    <text evidence="9">The sequence shown here is derived from an EMBL/GenBank/DDBJ whole genome shotgun (WGS) entry which is preliminary data.</text>
</comment>
<evidence type="ECO:0000313" key="10">
    <source>
        <dbReference type="Proteomes" id="UP001501844"/>
    </source>
</evidence>
<evidence type="ECO:0000256" key="6">
    <source>
        <dbReference type="ARBA" id="ARBA00023136"/>
    </source>
</evidence>
<name>A0ABP8F9K0_9BACT</name>
<organism evidence="9 10">
    <name type="scientific">Nibribacter koreensis</name>
    <dbReference type="NCBI Taxonomy" id="1084519"/>
    <lineage>
        <taxon>Bacteria</taxon>
        <taxon>Pseudomonadati</taxon>
        <taxon>Bacteroidota</taxon>
        <taxon>Cytophagia</taxon>
        <taxon>Cytophagales</taxon>
        <taxon>Hymenobacteraceae</taxon>
        <taxon>Nibribacter</taxon>
    </lineage>
</organism>
<keyword evidence="7" id="KW-0998">Cell outer membrane</keyword>
<keyword evidence="10" id="KW-1185">Reference proteome</keyword>
<dbReference type="Pfam" id="PF02321">
    <property type="entry name" value="OEP"/>
    <property type="match status" value="2"/>
</dbReference>
<accession>A0ABP8F9K0</accession>
<dbReference type="RefSeq" id="WP_345162212.1">
    <property type="nucleotide sequence ID" value="NZ_BAABGX010000001.1"/>
</dbReference>
<dbReference type="Proteomes" id="UP001501844">
    <property type="component" value="Unassembled WGS sequence"/>
</dbReference>
<evidence type="ECO:0000256" key="1">
    <source>
        <dbReference type="ARBA" id="ARBA00004442"/>
    </source>
</evidence>
<dbReference type="EMBL" id="BAABGX010000001">
    <property type="protein sequence ID" value="GAA4297974.1"/>
    <property type="molecule type" value="Genomic_DNA"/>
</dbReference>
<dbReference type="Gene3D" id="1.20.1600.10">
    <property type="entry name" value="Outer membrane efflux proteins (OEP)"/>
    <property type="match status" value="1"/>
</dbReference>
<dbReference type="PANTHER" id="PTHR30026:SF20">
    <property type="entry name" value="OUTER MEMBRANE PROTEIN TOLC"/>
    <property type="match status" value="1"/>
</dbReference>
<keyword evidence="3" id="KW-0813">Transport</keyword>
<keyword evidence="6" id="KW-0472">Membrane</keyword>
<keyword evidence="8" id="KW-0732">Signal</keyword>
<evidence type="ECO:0000256" key="7">
    <source>
        <dbReference type="ARBA" id="ARBA00023237"/>
    </source>
</evidence>
<dbReference type="SUPFAM" id="SSF56954">
    <property type="entry name" value="Outer membrane efflux proteins (OEP)"/>
    <property type="match status" value="1"/>
</dbReference>
<feature type="chain" id="PRO_5045117257" evidence="8">
    <location>
        <begin position="25"/>
        <end position="486"/>
    </location>
</feature>
<dbReference type="InterPro" id="IPR003423">
    <property type="entry name" value="OMP_efflux"/>
</dbReference>
<keyword evidence="5" id="KW-0812">Transmembrane</keyword>
<comment type="similarity">
    <text evidence="2">Belongs to the outer membrane factor (OMF) (TC 1.B.17) family.</text>
</comment>
<dbReference type="InterPro" id="IPR051906">
    <property type="entry name" value="TolC-like"/>
</dbReference>
<gene>
    <name evidence="9" type="ORF">GCM10023183_06040</name>
</gene>
<evidence type="ECO:0000256" key="3">
    <source>
        <dbReference type="ARBA" id="ARBA00022448"/>
    </source>
</evidence>
<evidence type="ECO:0000256" key="5">
    <source>
        <dbReference type="ARBA" id="ARBA00022692"/>
    </source>
</evidence>